<organism evidence="2 3">
    <name type="scientific">Hemibagrus wyckioides</name>
    <dbReference type="NCBI Taxonomy" id="337641"/>
    <lineage>
        <taxon>Eukaryota</taxon>
        <taxon>Metazoa</taxon>
        <taxon>Chordata</taxon>
        <taxon>Craniata</taxon>
        <taxon>Vertebrata</taxon>
        <taxon>Euteleostomi</taxon>
        <taxon>Actinopterygii</taxon>
        <taxon>Neopterygii</taxon>
        <taxon>Teleostei</taxon>
        <taxon>Ostariophysi</taxon>
        <taxon>Siluriformes</taxon>
        <taxon>Bagridae</taxon>
        <taxon>Hemibagrus</taxon>
    </lineage>
</organism>
<feature type="compositionally biased region" description="Basic and acidic residues" evidence="1">
    <location>
        <begin position="19"/>
        <end position="34"/>
    </location>
</feature>
<feature type="region of interest" description="Disordered" evidence="1">
    <location>
        <begin position="1"/>
        <end position="61"/>
    </location>
</feature>
<evidence type="ECO:0000256" key="1">
    <source>
        <dbReference type="SAM" id="MobiDB-lite"/>
    </source>
</evidence>
<gene>
    <name evidence="2" type="ORF">KOW79_009507</name>
</gene>
<evidence type="ECO:0000313" key="3">
    <source>
        <dbReference type="Proteomes" id="UP000824219"/>
    </source>
</evidence>
<accession>A0A9D3SIW5</accession>
<sequence>MAANEMFIHQPQARRRPRSKPEHDRKCKEIREETFFNMSSAEQPDTGADTRSRKSSNKSKVEQIYKEVEEKMITMRHITSAQCPVLPDCEWCPLGFTPTLPSDPLWGDLSCLTAFCWKHQGMSVLLFPVFSSCLLFSTSQIHLCKNVKRSD</sequence>
<dbReference type="Proteomes" id="UP000824219">
    <property type="component" value="Linkage Group LG11"/>
</dbReference>
<reference evidence="2 3" key="1">
    <citation type="submission" date="2021-06" db="EMBL/GenBank/DDBJ databases">
        <title>Chromosome-level genome assembly of the red-tail catfish (Hemibagrus wyckioides).</title>
        <authorList>
            <person name="Shao F."/>
        </authorList>
    </citation>
    <scope>NUCLEOTIDE SEQUENCE [LARGE SCALE GENOMIC DNA]</scope>
    <source>
        <strain evidence="2">EC202008001</strain>
        <tissue evidence="2">Blood</tissue>
    </source>
</reference>
<dbReference type="EMBL" id="JAHKSW010000011">
    <property type="protein sequence ID" value="KAG7326106.1"/>
    <property type="molecule type" value="Genomic_DNA"/>
</dbReference>
<comment type="caution">
    <text evidence="2">The sequence shown here is derived from an EMBL/GenBank/DDBJ whole genome shotgun (WGS) entry which is preliminary data.</text>
</comment>
<evidence type="ECO:0000313" key="2">
    <source>
        <dbReference type="EMBL" id="KAG7326106.1"/>
    </source>
</evidence>
<keyword evidence="3" id="KW-1185">Reference proteome</keyword>
<proteinExistence type="predicted"/>
<dbReference type="AlphaFoldDB" id="A0A9D3SIW5"/>
<name>A0A9D3SIW5_9TELE</name>
<protein>
    <submittedName>
        <fullName evidence="2">Uncharacterized protein</fullName>
    </submittedName>
</protein>